<dbReference type="EMBL" id="CM012441">
    <property type="protein sequence ID" value="RVE72885.1"/>
    <property type="molecule type" value="Genomic_DNA"/>
</dbReference>
<evidence type="ECO:0000313" key="1">
    <source>
        <dbReference type="EMBL" id="RVE72885.1"/>
    </source>
</evidence>
<sequence>MRLQRCPGGMLELLSNPAHRFNNRHRLRNSPAAILTRSGVLRRRLRFFFNFSISNLEPDSTQLRRLRSSSAFRGEAAVPPNQKES</sequence>
<gene>
    <name evidence="1" type="ORF">OJAV_G00043400</name>
</gene>
<organism evidence="1 2">
    <name type="scientific">Oryzias javanicus</name>
    <name type="common">Javanese ricefish</name>
    <name type="synonym">Aplocheilus javanicus</name>
    <dbReference type="NCBI Taxonomy" id="123683"/>
    <lineage>
        <taxon>Eukaryota</taxon>
        <taxon>Metazoa</taxon>
        <taxon>Chordata</taxon>
        <taxon>Craniata</taxon>
        <taxon>Vertebrata</taxon>
        <taxon>Euteleostomi</taxon>
        <taxon>Actinopterygii</taxon>
        <taxon>Neopterygii</taxon>
        <taxon>Teleostei</taxon>
        <taxon>Neoteleostei</taxon>
        <taxon>Acanthomorphata</taxon>
        <taxon>Ovalentaria</taxon>
        <taxon>Atherinomorphae</taxon>
        <taxon>Beloniformes</taxon>
        <taxon>Adrianichthyidae</taxon>
        <taxon>Oryziinae</taxon>
        <taxon>Oryzias</taxon>
    </lineage>
</organism>
<dbReference type="AlphaFoldDB" id="A0A437DDG2"/>
<reference evidence="1 2" key="1">
    <citation type="submission" date="2018-11" db="EMBL/GenBank/DDBJ databases">
        <authorList>
            <person name="Lopez-Roques C."/>
            <person name="Donnadieu C."/>
            <person name="Bouchez O."/>
            <person name="Klopp C."/>
            <person name="Cabau C."/>
            <person name="Zahm M."/>
        </authorList>
    </citation>
    <scope>NUCLEOTIDE SEQUENCE [LARGE SCALE GENOMIC DNA]</scope>
    <source>
        <strain evidence="1">RS831</strain>
        <tissue evidence="1">Whole body</tissue>
    </source>
</reference>
<protein>
    <submittedName>
        <fullName evidence="1">Uncharacterized protein</fullName>
    </submittedName>
</protein>
<dbReference type="Proteomes" id="UP000283210">
    <property type="component" value="Chromosome 5"/>
</dbReference>
<accession>A0A437DDG2</accession>
<reference evidence="1 2" key="2">
    <citation type="submission" date="2019-01" db="EMBL/GenBank/DDBJ databases">
        <title>A chromosome length genome reference of the Java medaka (oryzias javanicus).</title>
        <authorList>
            <person name="Herpin A."/>
            <person name="Takehana Y."/>
            <person name="Naruse K."/>
            <person name="Ansai S."/>
            <person name="Kawaguchi M."/>
        </authorList>
    </citation>
    <scope>NUCLEOTIDE SEQUENCE [LARGE SCALE GENOMIC DNA]</scope>
    <source>
        <strain evidence="1">RS831</strain>
        <tissue evidence="1">Whole body</tissue>
    </source>
</reference>
<keyword evidence="2" id="KW-1185">Reference proteome</keyword>
<proteinExistence type="predicted"/>
<name>A0A437DDG2_ORYJA</name>
<evidence type="ECO:0000313" key="2">
    <source>
        <dbReference type="Proteomes" id="UP000283210"/>
    </source>
</evidence>